<organism evidence="14">
    <name type="scientific">Nannophya pygmaea</name>
    <name type="common">Scarlet dwarf dragonfly</name>
    <dbReference type="NCBI Taxonomy" id="229391"/>
    <lineage>
        <taxon>Eukaryota</taxon>
        <taxon>Metazoa</taxon>
        <taxon>Ecdysozoa</taxon>
        <taxon>Arthropoda</taxon>
        <taxon>Hexapoda</taxon>
        <taxon>Insecta</taxon>
        <taxon>Pterygota</taxon>
        <taxon>Palaeoptera</taxon>
        <taxon>Odonata</taxon>
        <taxon>Epiprocta</taxon>
        <taxon>Anisoptera</taxon>
        <taxon>Libelluloidea</taxon>
        <taxon>Libellulidae</taxon>
        <taxon>Nannophya</taxon>
    </lineage>
</organism>
<feature type="transmembrane region" description="Helical" evidence="13">
    <location>
        <begin position="12"/>
        <end position="31"/>
    </location>
</feature>
<evidence type="ECO:0000256" key="12">
    <source>
        <dbReference type="RuleBase" id="RU003661"/>
    </source>
</evidence>
<dbReference type="Pfam" id="PF00895">
    <property type="entry name" value="ATP-synt_8"/>
    <property type="match status" value="1"/>
</dbReference>
<dbReference type="GO" id="GO:0045259">
    <property type="term" value="C:proton-transporting ATP synthase complex"/>
    <property type="evidence" value="ECO:0007669"/>
    <property type="project" value="UniProtKB-KW"/>
</dbReference>
<evidence type="ECO:0000256" key="1">
    <source>
        <dbReference type="ARBA" id="ARBA00004304"/>
    </source>
</evidence>
<dbReference type="GO" id="GO:0031966">
    <property type="term" value="C:mitochondrial membrane"/>
    <property type="evidence" value="ECO:0007669"/>
    <property type="project" value="UniProtKB-SubCell"/>
</dbReference>
<evidence type="ECO:0000256" key="2">
    <source>
        <dbReference type="ARBA" id="ARBA00008892"/>
    </source>
</evidence>
<keyword evidence="9 12" id="KW-0406">Ion transport</keyword>
<evidence type="ECO:0000256" key="9">
    <source>
        <dbReference type="ARBA" id="ARBA00023065"/>
    </source>
</evidence>
<proteinExistence type="inferred from homology"/>
<evidence type="ECO:0000256" key="8">
    <source>
        <dbReference type="ARBA" id="ARBA00022989"/>
    </source>
</evidence>
<evidence type="ECO:0000256" key="5">
    <source>
        <dbReference type="ARBA" id="ARBA00022547"/>
    </source>
</evidence>
<dbReference type="GO" id="GO:0015986">
    <property type="term" value="P:proton motive force-driven ATP synthesis"/>
    <property type="evidence" value="ECO:0007669"/>
    <property type="project" value="InterPro"/>
</dbReference>
<comment type="subcellular location">
    <subcellularLocation>
        <location evidence="1 12">Mitochondrion membrane</location>
        <topology evidence="1 12">Single-pass membrane protein</topology>
    </subcellularLocation>
</comment>
<sequence length="53" mass="6511">MPQMAPMSWVTLFLFFSFMLLMINMMNYYSFTPKFKLSDSKKTITKKINNWMW</sequence>
<keyword evidence="4 12" id="KW-0813">Transport</keyword>
<reference evidence="14" key="1">
    <citation type="journal article" date="2017" name="Conserv Genet Resour">
        <title>Complete mitochondrial genome sequence of the tiny dragonfly, Nannophya pygmaea (Odonata: Libellulidae).</title>
        <authorList>
            <person name="Jeong S.Y."/>
            <person name="Kim M.J."/>
            <person name="Wang A.R."/>
            <person name="Kim S.-S."/>
            <person name="An J."/>
            <person name="Kim I."/>
        </authorList>
    </citation>
    <scope>NUCLEOTIDE SEQUENCE</scope>
</reference>
<dbReference type="RefSeq" id="YP_009515638.1">
    <property type="nucleotide sequence ID" value="NC_039410.1"/>
</dbReference>
<evidence type="ECO:0000256" key="13">
    <source>
        <dbReference type="SAM" id="Phobius"/>
    </source>
</evidence>
<keyword evidence="8 13" id="KW-1133">Transmembrane helix</keyword>
<evidence type="ECO:0000256" key="11">
    <source>
        <dbReference type="ARBA" id="ARBA00023136"/>
    </source>
</evidence>
<accession>A0A384X0Z5</accession>
<evidence type="ECO:0000313" key="14">
    <source>
        <dbReference type="EMBL" id="ATL58826.1"/>
    </source>
</evidence>
<gene>
    <name evidence="14" type="primary">ATP8</name>
</gene>
<dbReference type="AlphaFoldDB" id="A0A384X0Z5"/>
<keyword evidence="11 13" id="KW-0472">Membrane</keyword>
<dbReference type="GO" id="GO:0015078">
    <property type="term" value="F:proton transmembrane transporter activity"/>
    <property type="evidence" value="ECO:0007669"/>
    <property type="project" value="InterPro"/>
</dbReference>
<evidence type="ECO:0000256" key="10">
    <source>
        <dbReference type="ARBA" id="ARBA00023128"/>
    </source>
</evidence>
<evidence type="ECO:0000256" key="4">
    <source>
        <dbReference type="ARBA" id="ARBA00022448"/>
    </source>
</evidence>
<keyword evidence="6 12" id="KW-0812">Transmembrane</keyword>
<dbReference type="CTD" id="4509"/>
<dbReference type="EMBL" id="KY402222">
    <property type="protein sequence ID" value="ATL58826.1"/>
    <property type="molecule type" value="Genomic_DNA"/>
</dbReference>
<dbReference type="InterPro" id="IPR001421">
    <property type="entry name" value="ATP8_metazoa"/>
</dbReference>
<comment type="similarity">
    <text evidence="2 12">Belongs to the ATPase protein 8 family.</text>
</comment>
<evidence type="ECO:0000256" key="6">
    <source>
        <dbReference type="ARBA" id="ARBA00022692"/>
    </source>
</evidence>
<name>A0A384X0Z5_NANPY</name>
<keyword evidence="5 12" id="KW-0138">CF(0)</keyword>
<evidence type="ECO:0000256" key="7">
    <source>
        <dbReference type="ARBA" id="ARBA00022781"/>
    </source>
</evidence>
<protein>
    <recommendedName>
        <fullName evidence="12">ATP synthase complex subunit 8</fullName>
    </recommendedName>
</protein>
<dbReference type="GeneID" id="38089574"/>
<comment type="subunit">
    <text evidence="3">F-type ATPases have 2 components, CF(1) - the catalytic core - and CF(0) - the membrane proton channel.</text>
</comment>
<evidence type="ECO:0000256" key="3">
    <source>
        <dbReference type="ARBA" id="ARBA00011291"/>
    </source>
</evidence>
<geneLocation type="mitochondrion" evidence="14"/>
<keyword evidence="10 12" id="KW-0496">Mitochondrion</keyword>
<keyword evidence="7 12" id="KW-0375">Hydrogen ion transport</keyword>